<gene>
    <name evidence="3" type="ORF">ACH3VR_01375</name>
</gene>
<evidence type="ECO:0000313" key="3">
    <source>
        <dbReference type="EMBL" id="MFH8249001.1"/>
    </source>
</evidence>
<dbReference type="PANTHER" id="PTHR43639">
    <property type="entry name" value="OXIDOREDUCTASE, SHORT-CHAIN DEHYDROGENASE/REDUCTASE FAMILY (AFU_ORTHOLOGUE AFUA_5G02870)"/>
    <property type="match status" value="1"/>
</dbReference>
<sequence length="254" mass="25996">MVHSTESRPVTIVTGGSRGIGAAIAERLAADGHDLALTYRVARDEAAAVAGACRALGARVLLIQADLADLDDAAGVVPATLAEYDRLTGLVNNAGVTMRIGDYIDIDLAEVERMLRINVLAPIAITRAALEVMSSERGGEGGTIVNISSGAATSGAPNTYVPYAMSKAAINAMTIGLSKEFGPQGVRVNTVSPGTTYTTIHADGGRPNAPEERAPGIPLRRAAHPDEIADAVAYFFGPGAAFTSGADLRVAGGS</sequence>
<evidence type="ECO:0000256" key="1">
    <source>
        <dbReference type="ARBA" id="ARBA00006484"/>
    </source>
</evidence>
<accession>A0ABW7Q2W4</accession>
<dbReference type="Proteomes" id="UP001610861">
    <property type="component" value="Unassembled WGS sequence"/>
</dbReference>
<comment type="similarity">
    <text evidence="1">Belongs to the short-chain dehydrogenases/reductases (SDR) family.</text>
</comment>
<keyword evidence="4" id="KW-1185">Reference proteome</keyword>
<comment type="caution">
    <text evidence="3">The sequence shown here is derived from an EMBL/GenBank/DDBJ whole genome shotgun (WGS) entry which is preliminary data.</text>
</comment>
<organism evidence="3 4">
    <name type="scientific">Microbacterium alkaliflavum</name>
    <dbReference type="NCBI Taxonomy" id="3248839"/>
    <lineage>
        <taxon>Bacteria</taxon>
        <taxon>Bacillati</taxon>
        <taxon>Actinomycetota</taxon>
        <taxon>Actinomycetes</taxon>
        <taxon>Micrococcales</taxon>
        <taxon>Microbacteriaceae</taxon>
        <taxon>Microbacterium</taxon>
    </lineage>
</organism>
<dbReference type="RefSeq" id="WP_396638953.1">
    <property type="nucleotide sequence ID" value="NZ_JBIQWL010000001.1"/>
</dbReference>
<dbReference type="EC" id="1.1.1.-" evidence="3"/>
<dbReference type="InterPro" id="IPR002347">
    <property type="entry name" value="SDR_fam"/>
</dbReference>
<dbReference type="InterPro" id="IPR036291">
    <property type="entry name" value="NAD(P)-bd_dom_sf"/>
</dbReference>
<dbReference type="EMBL" id="JBIQWL010000001">
    <property type="protein sequence ID" value="MFH8249001.1"/>
    <property type="molecule type" value="Genomic_DNA"/>
</dbReference>
<reference evidence="3 4" key="1">
    <citation type="submission" date="2024-09" db="EMBL/GenBank/DDBJ databases">
        <authorList>
            <person name="Pan X."/>
        </authorList>
    </citation>
    <scope>NUCLEOTIDE SEQUENCE [LARGE SCALE GENOMIC DNA]</scope>
    <source>
        <strain evidence="3 4">B2969</strain>
    </source>
</reference>
<evidence type="ECO:0000313" key="4">
    <source>
        <dbReference type="Proteomes" id="UP001610861"/>
    </source>
</evidence>
<protein>
    <submittedName>
        <fullName evidence="3">SDR family NAD(P)-dependent oxidoreductase</fullName>
        <ecNumber evidence="3">1.1.1.-</ecNumber>
    </submittedName>
</protein>
<evidence type="ECO:0000256" key="2">
    <source>
        <dbReference type="ARBA" id="ARBA00023002"/>
    </source>
</evidence>
<keyword evidence="2 3" id="KW-0560">Oxidoreductase</keyword>
<dbReference type="PRINTS" id="PR00081">
    <property type="entry name" value="GDHRDH"/>
</dbReference>
<dbReference type="Pfam" id="PF13561">
    <property type="entry name" value="adh_short_C2"/>
    <property type="match status" value="1"/>
</dbReference>
<dbReference type="Gene3D" id="3.40.50.720">
    <property type="entry name" value="NAD(P)-binding Rossmann-like Domain"/>
    <property type="match status" value="1"/>
</dbReference>
<dbReference type="PANTHER" id="PTHR43639:SF1">
    <property type="entry name" value="SHORT-CHAIN DEHYDROGENASE_REDUCTASE FAMILY PROTEIN"/>
    <property type="match status" value="1"/>
</dbReference>
<dbReference type="GO" id="GO:0016491">
    <property type="term" value="F:oxidoreductase activity"/>
    <property type="evidence" value="ECO:0007669"/>
    <property type="project" value="UniProtKB-KW"/>
</dbReference>
<dbReference type="CDD" id="cd05233">
    <property type="entry name" value="SDR_c"/>
    <property type="match status" value="1"/>
</dbReference>
<dbReference type="SUPFAM" id="SSF51735">
    <property type="entry name" value="NAD(P)-binding Rossmann-fold domains"/>
    <property type="match status" value="1"/>
</dbReference>
<proteinExistence type="inferred from homology"/>
<name>A0ABW7Q2W4_9MICO</name>
<dbReference type="PRINTS" id="PR00080">
    <property type="entry name" value="SDRFAMILY"/>
</dbReference>